<reference evidence="3 4" key="1">
    <citation type="journal article" date="2016" name="Nat. Commun.">
        <title>Ectomycorrhizal ecology is imprinted in the genome of the dominant symbiotic fungus Cenococcum geophilum.</title>
        <authorList>
            <consortium name="DOE Joint Genome Institute"/>
            <person name="Peter M."/>
            <person name="Kohler A."/>
            <person name="Ohm R.A."/>
            <person name="Kuo A."/>
            <person name="Krutzmann J."/>
            <person name="Morin E."/>
            <person name="Arend M."/>
            <person name="Barry K.W."/>
            <person name="Binder M."/>
            <person name="Choi C."/>
            <person name="Clum A."/>
            <person name="Copeland A."/>
            <person name="Grisel N."/>
            <person name="Haridas S."/>
            <person name="Kipfer T."/>
            <person name="LaButti K."/>
            <person name="Lindquist E."/>
            <person name="Lipzen A."/>
            <person name="Maire R."/>
            <person name="Meier B."/>
            <person name="Mihaltcheva S."/>
            <person name="Molinier V."/>
            <person name="Murat C."/>
            <person name="Poggeler S."/>
            <person name="Quandt C.A."/>
            <person name="Sperisen C."/>
            <person name="Tritt A."/>
            <person name="Tisserant E."/>
            <person name="Crous P.W."/>
            <person name="Henrissat B."/>
            <person name="Nehls U."/>
            <person name="Egli S."/>
            <person name="Spatafora J.W."/>
            <person name="Grigoriev I.V."/>
            <person name="Martin F.M."/>
        </authorList>
    </citation>
    <scope>NUCLEOTIDE SEQUENCE [LARGE SCALE GENOMIC DNA]</scope>
    <source>
        <strain evidence="3 4">CBS 207.34</strain>
    </source>
</reference>
<feature type="region of interest" description="Disordered" evidence="2">
    <location>
        <begin position="475"/>
        <end position="500"/>
    </location>
</feature>
<name>A0A8E2JTT2_9PEZI</name>
<proteinExistence type="predicted"/>
<accession>A0A8E2JTT2</accession>
<feature type="non-terminal residue" evidence="3">
    <location>
        <position position="1"/>
    </location>
</feature>
<organism evidence="3 4">
    <name type="scientific">Glonium stellatum</name>
    <dbReference type="NCBI Taxonomy" id="574774"/>
    <lineage>
        <taxon>Eukaryota</taxon>
        <taxon>Fungi</taxon>
        <taxon>Dikarya</taxon>
        <taxon>Ascomycota</taxon>
        <taxon>Pezizomycotina</taxon>
        <taxon>Dothideomycetes</taxon>
        <taxon>Pleosporomycetidae</taxon>
        <taxon>Gloniales</taxon>
        <taxon>Gloniaceae</taxon>
        <taxon>Glonium</taxon>
    </lineage>
</organism>
<dbReference type="EMBL" id="KV749519">
    <property type="protein sequence ID" value="OCL09077.1"/>
    <property type="molecule type" value="Genomic_DNA"/>
</dbReference>
<feature type="coiled-coil region" evidence="1">
    <location>
        <begin position="121"/>
        <end position="148"/>
    </location>
</feature>
<feature type="compositionally biased region" description="Polar residues" evidence="2">
    <location>
        <begin position="100"/>
        <end position="112"/>
    </location>
</feature>
<evidence type="ECO:0000313" key="4">
    <source>
        <dbReference type="Proteomes" id="UP000250140"/>
    </source>
</evidence>
<sequence length="500" mass="57860">ILGRETNSKPSLKFVRVQGRELRRRTDRGICRATPISQPKASSELHCTDGNQHSEGEDYNGGDWESADGDTEQQRLLRRGGWHRSTATSLKHRGSDRTTSRLTSEIRSTTIRSPPPRGLTEDQLLQELQRLQEQMAAGMQELERTRHDLVLERAKRPNHLDDDYFCDAVLSLRSKIRQWAATYFGNEAGYATRRAANRFRHLTSNFAAYLDSRRYRPWLIQARLWDLLQLQVFDQSSSQRYGYIFAGQIKPQQLDTALREATRSASDIERKEFNEWRALTFSLLFPGEGRKVTPRIDILEITERVTMIRDQIWKSLRSYTKRTPKNSSGPDPKSALMDIIEDAVVLDLDFKKQVVEYILPRWKHREETSLVKQFGYRYKPQSMENMTMHTEERLIVELLVSPALSKRRDPSGKTDEDSNILVKAQVICGHVPRKNLGYFQRGLEPLFTMPPKQTTDQEEGNSSSWRFKEFKFGDKVPGRTKRGRLSLFGDESSTHSHLAE</sequence>
<evidence type="ECO:0000313" key="3">
    <source>
        <dbReference type="EMBL" id="OCL09077.1"/>
    </source>
</evidence>
<feature type="region of interest" description="Disordered" evidence="2">
    <location>
        <begin position="26"/>
        <end position="119"/>
    </location>
</feature>
<dbReference type="AlphaFoldDB" id="A0A8E2JTT2"/>
<gene>
    <name evidence="3" type="ORF">AOQ84DRAFT_405383</name>
</gene>
<protein>
    <submittedName>
        <fullName evidence="3">Uncharacterized protein</fullName>
    </submittedName>
</protein>
<evidence type="ECO:0000256" key="1">
    <source>
        <dbReference type="SAM" id="Coils"/>
    </source>
</evidence>
<dbReference type="Proteomes" id="UP000250140">
    <property type="component" value="Unassembled WGS sequence"/>
</dbReference>
<dbReference type="OrthoDB" id="3914584at2759"/>
<keyword evidence="4" id="KW-1185">Reference proteome</keyword>
<evidence type="ECO:0000256" key="2">
    <source>
        <dbReference type="SAM" id="MobiDB-lite"/>
    </source>
</evidence>
<keyword evidence="1" id="KW-0175">Coiled coil</keyword>
<feature type="compositionally biased region" description="Acidic residues" evidence="2">
    <location>
        <begin position="57"/>
        <end position="71"/>
    </location>
</feature>